<reference evidence="2" key="1">
    <citation type="submission" date="2020-05" db="EMBL/GenBank/DDBJ databases">
        <authorList>
            <person name="Chiriac C."/>
            <person name="Salcher M."/>
            <person name="Ghai R."/>
            <person name="Kavagutti S V."/>
        </authorList>
    </citation>
    <scope>NUCLEOTIDE SEQUENCE</scope>
</reference>
<dbReference type="InterPro" id="IPR002881">
    <property type="entry name" value="DUF58"/>
</dbReference>
<feature type="domain" description="DUF58" evidence="1">
    <location>
        <begin position="190"/>
        <end position="345"/>
    </location>
</feature>
<dbReference type="EMBL" id="CAFBPF010000093">
    <property type="protein sequence ID" value="CAB5013001.1"/>
    <property type="molecule type" value="Genomic_DNA"/>
</dbReference>
<dbReference type="Pfam" id="PF01882">
    <property type="entry name" value="DUF58"/>
    <property type="match status" value="1"/>
</dbReference>
<protein>
    <submittedName>
        <fullName evidence="2">Unannotated protein</fullName>
    </submittedName>
</protein>
<dbReference type="AlphaFoldDB" id="A0A6J7Q7Q0"/>
<gene>
    <name evidence="2" type="ORF">UFOPK4071_00819</name>
</gene>
<evidence type="ECO:0000313" key="2">
    <source>
        <dbReference type="EMBL" id="CAB5013001.1"/>
    </source>
</evidence>
<sequence length="378" mass="40851">MITPNGRALLIGAGVLFVAGLLVAAWPFIAVAVALAVAVGLARVVFGSRGELTFTRVLDRERVTRGEPAIAMLTIRNKTQRRIPSSQAVEPCGQESITVPIPALAGGVGRTLRYQIPSDRRCVMPVGPLRVERSDPFELVKFQRSVGDATILYVHPRRHALRRLPSTLLRSLDGPTSDRAPRGSVVFHAIREYVAGDDQRHIHWRSSARTGELKVRQFVDTSKPDVTVVLDVARSRHSFESFEEAIEVVASLMVATTDAGFPTHLVTSNGSEFTPSGPHPSQFLLDHLAGLEMSDTATLDKTLETLRKGGNTLCVVTRDLSLHEAALVAARRGAFHSILIALVDPDGNGSVEQIPAGVRVVRAPSAAGIIGEWNVSIR</sequence>
<name>A0A6J7Q7Q0_9ZZZZ</name>
<dbReference type="PANTHER" id="PTHR34351:SF1">
    <property type="entry name" value="SLR1927 PROTEIN"/>
    <property type="match status" value="1"/>
</dbReference>
<proteinExistence type="predicted"/>
<accession>A0A6J7Q7Q0</accession>
<evidence type="ECO:0000259" key="1">
    <source>
        <dbReference type="Pfam" id="PF01882"/>
    </source>
</evidence>
<organism evidence="2">
    <name type="scientific">freshwater metagenome</name>
    <dbReference type="NCBI Taxonomy" id="449393"/>
    <lineage>
        <taxon>unclassified sequences</taxon>
        <taxon>metagenomes</taxon>
        <taxon>ecological metagenomes</taxon>
    </lineage>
</organism>
<dbReference type="PANTHER" id="PTHR34351">
    <property type="entry name" value="SLR1927 PROTEIN-RELATED"/>
    <property type="match status" value="1"/>
</dbReference>